<dbReference type="EMBL" id="JACATE010000014">
    <property type="protein sequence ID" value="NWJ29178.1"/>
    <property type="molecule type" value="Genomic_DNA"/>
</dbReference>
<dbReference type="Proteomes" id="UP000547822">
    <property type="component" value="Unassembled WGS sequence"/>
</dbReference>
<dbReference type="InterPro" id="IPR000923">
    <property type="entry name" value="BlueCu_1"/>
</dbReference>
<dbReference type="SUPFAM" id="SSF49503">
    <property type="entry name" value="Cupredoxins"/>
    <property type="match status" value="1"/>
</dbReference>
<keyword evidence="1" id="KW-0479">Metal-binding</keyword>
<reference evidence="8" key="2">
    <citation type="submission" date="2020-06" db="EMBL/GenBank/DDBJ databases">
        <authorList>
            <person name="Wang Y."/>
        </authorList>
    </citation>
    <scope>NUCLEOTIDE SEQUENCE</scope>
    <source>
        <strain evidence="5">L14</strain>
        <strain evidence="7">L15a</strain>
        <strain evidence="6">T1L11</strain>
        <strain evidence="9">T1L9</strain>
        <strain evidence="8">T3L1</strain>
    </source>
</reference>
<keyword evidence="3" id="KW-0472">Membrane</keyword>
<dbReference type="EMBL" id="JACATD010000001">
    <property type="protein sequence ID" value="NWK00691.1"/>
    <property type="molecule type" value="Genomic_DNA"/>
</dbReference>
<dbReference type="GO" id="GO:0009055">
    <property type="term" value="F:electron transfer activity"/>
    <property type="evidence" value="ECO:0007669"/>
    <property type="project" value="InterPro"/>
</dbReference>
<evidence type="ECO:0000256" key="2">
    <source>
        <dbReference type="ARBA" id="ARBA00023008"/>
    </source>
</evidence>
<dbReference type="InterPro" id="IPR008972">
    <property type="entry name" value="Cupredoxin"/>
</dbReference>
<dbReference type="Proteomes" id="UP000520052">
    <property type="component" value="Unassembled WGS sequence"/>
</dbReference>
<feature type="domain" description="Blue (type 1) copper" evidence="4">
    <location>
        <begin position="43"/>
        <end position="134"/>
    </location>
</feature>
<evidence type="ECO:0000313" key="10">
    <source>
        <dbReference type="Proteomes" id="UP000520052"/>
    </source>
</evidence>
<evidence type="ECO:0000256" key="1">
    <source>
        <dbReference type="ARBA" id="ARBA00022723"/>
    </source>
</evidence>
<name>A0A7K4N5B3_9ARCH</name>
<dbReference type="EMBL" id="JACATI010000001">
    <property type="protein sequence ID" value="NWJ19853.1"/>
    <property type="molecule type" value="Genomic_DNA"/>
</dbReference>
<dbReference type="InterPro" id="IPR052721">
    <property type="entry name" value="ET_Amicyanin"/>
</dbReference>
<evidence type="ECO:0000313" key="13">
    <source>
        <dbReference type="Proteomes" id="UP000575480"/>
    </source>
</evidence>
<feature type="transmembrane region" description="Helical" evidence="3">
    <location>
        <begin position="294"/>
        <end position="316"/>
    </location>
</feature>
<dbReference type="Proteomes" id="UP000563820">
    <property type="component" value="Unassembled WGS sequence"/>
</dbReference>
<sequence length="335" mass="38026">MISLILFLTLDVLALTSIAYAEDYVIDIPFGAYNPELNTPAEVWYDPPVINIKVGDTITWLNDDKEGHTVTSGQSAGRFGWMSEKQGGFGKPDGIFDSGRFMPNDSWTHTFENTGTFSYFCTFHPWMIGIVNVEQTIPDYPHDAAGNKIEMFPVIQYTPDKLIEFDITWEPNVIKTFEKTKFIYQTYDALTNSNLDKMKYEMIITQNGKELFRDLGLTQIGGDYRNFIFETSGPIEIKFQNIVSGGISGIESTARESVDNPIFRTVVFTAMVYDNPEKTSTTEIVVQPARRMDIYYEFLVAAILVPALMLVGLIAYMKYRKSDKDFLPDKKSNPV</sequence>
<evidence type="ECO:0000256" key="3">
    <source>
        <dbReference type="SAM" id="Phobius"/>
    </source>
</evidence>
<dbReference type="Pfam" id="PF00127">
    <property type="entry name" value="Copper-bind"/>
    <property type="match status" value="1"/>
</dbReference>
<dbReference type="Gene3D" id="2.60.40.420">
    <property type="entry name" value="Cupredoxins - blue copper proteins"/>
    <property type="match status" value="1"/>
</dbReference>
<dbReference type="Proteomes" id="UP000575480">
    <property type="component" value="Unassembled WGS sequence"/>
</dbReference>
<keyword evidence="2" id="KW-0186">Copper</keyword>
<dbReference type="EMBL" id="JACATC010000002">
    <property type="protein sequence ID" value="NWJ83621.1"/>
    <property type="molecule type" value="Genomic_DNA"/>
</dbReference>
<organism evidence="8 10">
    <name type="scientific">Marine Group I thaumarchaeote</name>
    <dbReference type="NCBI Taxonomy" id="2511932"/>
    <lineage>
        <taxon>Archaea</taxon>
        <taxon>Nitrososphaerota</taxon>
        <taxon>Marine Group I</taxon>
    </lineage>
</organism>
<evidence type="ECO:0000313" key="11">
    <source>
        <dbReference type="Proteomes" id="UP000547822"/>
    </source>
</evidence>
<keyword evidence="3" id="KW-0812">Transmembrane</keyword>
<proteinExistence type="predicted"/>
<comment type="caution">
    <text evidence="8">The sequence shown here is derived from an EMBL/GenBank/DDBJ whole genome shotgun (WGS) entry which is preliminary data.</text>
</comment>
<dbReference type="Proteomes" id="UP000587702">
    <property type="component" value="Unassembled WGS sequence"/>
</dbReference>
<evidence type="ECO:0000259" key="4">
    <source>
        <dbReference type="Pfam" id="PF00127"/>
    </source>
</evidence>
<evidence type="ECO:0000313" key="12">
    <source>
        <dbReference type="Proteomes" id="UP000563820"/>
    </source>
</evidence>
<dbReference type="EMBL" id="JACATH010000008">
    <property type="protein sequence ID" value="NWJ57600.1"/>
    <property type="molecule type" value="Genomic_DNA"/>
</dbReference>
<dbReference type="PANTHER" id="PTHR36507">
    <property type="entry name" value="BLL1555 PROTEIN"/>
    <property type="match status" value="1"/>
</dbReference>
<evidence type="ECO:0000313" key="5">
    <source>
        <dbReference type="EMBL" id="NWJ19853.1"/>
    </source>
</evidence>
<dbReference type="PANTHER" id="PTHR36507:SF1">
    <property type="entry name" value="BLL1555 PROTEIN"/>
    <property type="match status" value="1"/>
</dbReference>
<evidence type="ECO:0000313" key="14">
    <source>
        <dbReference type="Proteomes" id="UP000587702"/>
    </source>
</evidence>
<dbReference type="GO" id="GO:0005507">
    <property type="term" value="F:copper ion binding"/>
    <property type="evidence" value="ECO:0007669"/>
    <property type="project" value="InterPro"/>
</dbReference>
<evidence type="ECO:0000313" key="7">
    <source>
        <dbReference type="EMBL" id="NWJ57600.1"/>
    </source>
</evidence>
<evidence type="ECO:0000313" key="8">
    <source>
        <dbReference type="EMBL" id="NWJ83621.1"/>
    </source>
</evidence>
<keyword evidence="3" id="KW-1133">Transmembrane helix</keyword>
<evidence type="ECO:0000313" key="6">
    <source>
        <dbReference type="EMBL" id="NWJ29178.1"/>
    </source>
</evidence>
<gene>
    <name evidence="9" type="ORF">HX840_02115</name>
    <name evidence="6" type="ORF">HX848_07370</name>
    <name evidence="8" type="ORF">HX854_02645</name>
    <name evidence="7" type="ORF">HX858_07615</name>
    <name evidence="5" type="ORF">HX860_02090</name>
</gene>
<dbReference type="AlphaFoldDB" id="A0A7K4N5B3"/>
<accession>A0A7K4N5B3</accession>
<evidence type="ECO:0000313" key="9">
    <source>
        <dbReference type="EMBL" id="NWK00691.1"/>
    </source>
</evidence>
<reference evidence="10 11" key="1">
    <citation type="journal article" date="2019" name="Environ. Microbiol.">
        <title>Genomics insights into ecotype formation of ammonia-oxidizing archaea in the deep ocean.</title>
        <authorList>
            <person name="Wang Y."/>
            <person name="Huang J.M."/>
            <person name="Cui G.J."/>
            <person name="Nunoura T."/>
            <person name="Takaki Y."/>
            <person name="Li W.L."/>
            <person name="Li J."/>
            <person name="Gao Z.M."/>
            <person name="Takai K."/>
            <person name="Zhang A.Q."/>
            <person name="Stepanauskas R."/>
        </authorList>
    </citation>
    <scope>NUCLEOTIDE SEQUENCE [LARGE SCALE GENOMIC DNA]</scope>
    <source>
        <strain evidence="5 14">L14</strain>
        <strain evidence="7 13">L15a</strain>
        <strain evidence="6 12">T1L11</strain>
        <strain evidence="9 11">T1L9</strain>
        <strain evidence="8 10">T3L1</strain>
    </source>
</reference>
<protein>
    <recommendedName>
        <fullName evidence="4">Blue (type 1) copper domain-containing protein</fullName>
    </recommendedName>
</protein>